<dbReference type="NCBIfam" id="NF047590">
    <property type="entry name" value="GlcsyltransPgfM2Strep"/>
    <property type="match status" value="1"/>
</dbReference>
<dbReference type="Pfam" id="PF09586">
    <property type="entry name" value="YfhO"/>
    <property type="match status" value="1"/>
</dbReference>
<reference evidence="2 3" key="1">
    <citation type="submission" date="2020-04" db="EMBL/GenBank/DDBJ databases">
        <title>MicrobeNet Type strains.</title>
        <authorList>
            <person name="Nicholson A.C."/>
        </authorList>
    </citation>
    <scope>NUCLEOTIDE SEQUENCE [LARGE SCALE GENOMIC DNA]</scope>
    <source>
        <strain evidence="2 3">CCUG 69612</strain>
    </source>
</reference>
<feature type="transmembrane region" description="Helical" evidence="1">
    <location>
        <begin position="288"/>
        <end position="307"/>
    </location>
</feature>
<dbReference type="EMBL" id="JAAXPR010000004">
    <property type="protein sequence ID" value="NKZ19992.1"/>
    <property type="molecule type" value="Genomic_DNA"/>
</dbReference>
<gene>
    <name evidence="2" type="ORF">HF992_03875</name>
</gene>
<dbReference type="AlphaFoldDB" id="A0A7X6MX45"/>
<comment type="caution">
    <text evidence="2">The sequence shown here is derived from an EMBL/GenBank/DDBJ whole genome shotgun (WGS) entry which is preliminary data.</text>
</comment>
<feature type="transmembrane region" description="Helical" evidence="1">
    <location>
        <begin position="314"/>
        <end position="332"/>
    </location>
</feature>
<feature type="transmembrane region" description="Helical" evidence="1">
    <location>
        <begin position="90"/>
        <end position="110"/>
    </location>
</feature>
<protein>
    <submittedName>
        <fullName evidence="2">YfhO family protein</fullName>
    </submittedName>
</protein>
<feature type="transmembrane region" description="Helical" evidence="1">
    <location>
        <begin position="216"/>
        <end position="242"/>
    </location>
</feature>
<keyword evidence="1" id="KW-0812">Transmembrane</keyword>
<proteinExistence type="predicted"/>
<feature type="transmembrane region" description="Helical" evidence="1">
    <location>
        <begin position="428"/>
        <end position="447"/>
    </location>
</feature>
<name>A0A7X6MX45_9STRE</name>
<dbReference type="Proteomes" id="UP000522720">
    <property type="component" value="Unassembled WGS sequence"/>
</dbReference>
<evidence type="ECO:0000313" key="2">
    <source>
        <dbReference type="EMBL" id="NKZ19992.1"/>
    </source>
</evidence>
<feature type="transmembrane region" description="Helical" evidence="1">
    <location>
        <begin position="184"/>
        <end position="204"/>
    </location>
</feature>
<keyword evidence="1" id="KW-1133">Transmembrane helix</keyword>
<feature type="transmembrane region" description="Helical" evidence="1">
    <location>
        <begin position="405"/>
        <end position="421"/>
    </location>
</feature>
<keyword evidence="3" id="KW-1185">Reference proteome</keyword>
<dbReference type="PANTHER" id="PTHR38454">
    <property type="entry name" value="INTEGRAL MEMBRANE PROTEIN-RELATED"/>
    <property type="match status" value="1"/>
</dbReference>
<organism evidence="2 3">
    <name type="scientific">Streptococcus ovuberis</name>
    <dbReference type="NCBI Taxonomy" id="1936207"/>
    <lineage>
        <taxon>Bacteria</taxon>
        <taxon>Bacillati</taxon>
        <taxon>Bacillota</taxon>
        <taxon>Bacilli</taxon>
        <taxon>Lactobacillales</taxon>
        <taxon>Streptococcaceae</taxon>
        <taxon>Streptococcus</taxon>
    </lineage>
</organism>
<feature type="transmembrane region" description="Helical" evidence="1">
    <location>
        <begin position="122"/>
        <end position="139"/>
    </location>
</feature>
<feature type="transmembrane region" description="Helical" evidence="1">
    <location>
        <begin position="344"/>
        <end position="364"/>
    </location>
</feature>
<keyword evidence="1" id="KW-0472">Membrane</keyword>
<dbReference type="InterPro" id="IPR018580">
    <property type="entry name" value="Uncharacterised_YfhO"/>
</dbReference>
<dbReference type="PANTHER" id="PTHR38454:SF1">
    <property type="entry name" value="INTEGRAL MEMBRANE PROTEIN"/>
    <property type="match status" value="1"/>
</dbReference>
<evidence type="ECO:0000256" key="1">
    <source>
        <dbReference type="SAM" id="Phobius"/>
    </source>
</evidence>
<sequence length="867" mass="97752">MLPIVVMTATFWKVGLYPFGEKTLMSGDYTFQYIPLYRALGHLFKSGDIGALYWSWHKGLGGVMSPVWGFNSLSPLSLIIGLVPARYLNLAIFGITLLRNALASLTFYYFLHKRYQVDQHRLLGLAISVSYGLNGFFLANQVNPNFLDNLILLPLLLVGVEKILDGQKSFKYVLVLASMFVIQFYTAFMASVFVVFYAIFYTFAKSQKIQRSLQQIVRLALYSLLGLALSSVWLLPVFYALLETKVAGATPVPWNVQFVYQPLKLFLKFFPGAVSGEEWGDSHSLPNIYIGLLGLVGLSQFFFAKHLPSRQKMWTAGVLITLVLAFSNYAPIRFWHMLQMPVGFYYRNAFVLSFFFLLLAYLALRSVHSWTYLELIGTGTVLTIAISVAIGTRSSWKYPLVTNEQLFFSVVLLILILGCLLTPKGRSLGVVLILGLTLLDLGVNAGISTARTLWLIPKNILENEAKVEKNYRQLAIDQTGLTRLEKSELGTWNDSLVYNYYGVNHFTSSVEYATLEFLGKLGLQSSTAISVYTGGTPLTDALLNLNQFIETGHWEINTRKFNPVYFQEVKKVNQWILFKNPNYLGLGYSGSAKLMKFQLKDENPIENQNTLYTGIFGDERPIIEPITAGYLSLTLDNMDVDPAYGGRMMKRLSPDKPAVIRMSFTPQDNRSYYLYAPHIKNYDMGTFTASLNGENYKMFDRFRHPQIWGIASAAKGETQRIEFTLDNDDPIDLADLGVYSFDDERFQTAVASSTVSKWRPVEVSSTRLAGPVTQVEGNDYLYTSIPYNKGWKVKVDGQLVKAEKAFGAMLAFKLKPGVHQLSITYSPPGFKLGLFLTSASVLMILLWQYQKEILGKAQHWLASRENV</sequence>
<evidence type="ECO:0000313" key="3">
    <source>
        <dbReference type="Proteomes" id="UP000522720"/>
    </source>
</evidence>
<feature type="transmembrane region" description="Helical" evidence="1">
    <location>
        <begin position="371"/>
        <end position="390"/>
    </location>
</feature>
<accession>A0A7X6MX45</accession>